<protein>
    <submittedName>
        <fullName evidence="2">Uncharacterized protein</fullName>
    </submittedName>
</protein>
<evidence type="ECO:0000256" key="1">
    <source>
        <dbReference type="SAM" id="MobiDB-lite"/>
    </source>
</evidence>
<feature type="region of interest" description="Disordered" evidence="1">
    <location>
        <begin position="1"/>
        <end position="29"/>
    </location>
</feature>
<dbReference type="AlphaFoldDB" id="A0A939E1Z2"/>
<dbReference type="EMBL" id="JAFLEQ010000008">
    <property type="protein sequence ID" value="MBN9644206.1"/>
    <property type="molecule type" value="Genomic_DNA"/>
</dbReference>
<feature type="compositionally biased region" description="Basic and acidic residues" evidence="1">
    <location>
        <begin position="66"/>
        <end position="84"/>
    </location>
</feature>
<feature type="compositionally biased region" description="Low complexity" evidence="1">
    <location>
        <begin position="86"/>
        <end position="95"/>
    </location>
</feature>
<sequence>MNAPAGDGLCTDHADDTAPGSHSDFLERTDTGSFPALAAAPAPFMALVDRAGTHPAETPGNQGHPELADVVRGRTDTPADDNGRFDPLTDPFPALDTDDLPDTPLYESARISSRRLHPDGPAHQNPSPRNVSPVVGITAPGTTPVSSATHPYGRHCCGGSATESAAQAAPCQGRHRL</sequence>
<gene>
    <name evidence="2" type="ORF">JZY06_06195</name>
</gene>
<name>A0A939E1Z2_9CORY</name>
<evidence type="ECO:0000313" key="3">
    <source>
        <dbReference type="Proteomes" id="UP000664332"/>
    </source>
</evidence>
<comment type="caution">
    <text evidence="2">The sequence shown here is derived from an EMBL/GenBank/DDBJ whole genome shotgun (WGS) entry which is preliminary data.</text>
</comment>
<dbReference type="RefSeq" id="WP_207119209.1">
    <property type="nucleotide sequence ID" value="NZ_JAFLEQ010000008.1"/>
</dbReference>
<keyword evidence="3" id="KW-1185">Reference proteome</keyword>
<evidence type="ECO:0000313" key="2">
    <source>
        <dbReference type="EMBL" id="MBN9644206.1"/>
    </source>
</evidence>
<proteinExistence type="predicted"/>
<reference evidence="2" key="1">
    <citation type="submission" date="2021-03" db="EMBL/GenBank/DDBJ databases">
        <authorList>
            <person name="Sun Q."/>
        </authorList>
    </citation>
    <scope>NUCLEOTIDE SEQUENCE</scope>
    <source>
        <strain evidence="2">CCM 8862</strain>
    </source>
</reference>
<accession>A0A939E1Z2</accession>
<feature type="region of interest" description="Disordered" evidence="1">
    <location>
        <begin position="52"/>
        <end position="148"/>
    </location>
</feature>
<organism evidence="2 3">
    <name type="scientific">Corynebacterium mendelii</name>
    <dbReference type="NCBI Taxonomy" id="2765362"/>
    <lineage>
        <taxon>Bacteria</taxon>
        <taxon>Bacillati</taxon>
        <taxon>Actinomycetota</taxon>
        <taxon>Actinomycetes</taxon>
        <taxon>Mycobacteriales</taxon>
        <taxon>Corynebacteriaceae</taxon>
        <taxon>Corynebacterium</taxon>
    </lineage>
</organism>
<dbReference type="Proteomes" id="UP000664332">
    <property type="component" value="Unassembled WGS sequence"/>
</dbReference>